<reference evidence="4" key="1">
    <citation type="submission" date="2020-12" db="UniProtKB">
        <authorList>
            <consortium name="WormBaseParasite"/>
        </authorList>
    </citation>
    <scope>IDENTIFICATION</scope>
    <source>
        <strain evidence="4">MHco3</strain>
    </source>
</reference>
<feature type="region of interest" description="Disordered" evidence="1">
    <location>
        <begin position="146"/>
        <end position="232"/>
    </location>
</feature>
<name>A0A7I4XSW9_HAECO</name>
<evidence type="ECO:0000313" key="3">
    <source>
        <dbReference type="Proteomes" id="UP000025227"/>
    </source>
</evidence>
<keyword evidence="2" id="KW-0472">Membrane</keyword>
<proteinExistence type="predicted"/>
<feature type="region of interest" description="Disordered" evidence="1">
    <location>
        <begin position="250"/>
        <end position="269"/>
    </location>
</feature>
<evidence type="ECO:0000256" key="1">
    <source>
        <dbReference type="SAM" id="MobiDB-lite"/>
    </source>
</evidence>
<organism evidence="3 4">
    <name type="scientific">Haemonchus contortus</name>
    <name type="common">Barber pole worm</name>
    <dbReference type="NCBI Taxonomy" id="6289"/>
    <lineage>
        <taxon>Eukaryota</taxon>
        <taxon>Metazoa</taxon>
        <taxon>Ecdysozoa</taxon>
        <taxon>Nematoda</taxon>
        <taxon>Chromadorea</taxon>
        <taxon>Rhabditida</taxon>
        <taxon>Rhabditina</taxon>
        <taxon>Rhabditomorpha</taxon>
        <taxon>Strongyloidea</taxon>
        <taxon>Trichostrongylidae</taxon>
        <taxon>Haemonchus</taxon>
    </lineage>
</organism>
<sequence>MSSDRKALLRGVSDGPGMRNLPLFVFLAGLVFFFYLFYLHQSQSAEYAIAQASLDDHKQQLRVLKLDLLNANADVERLKSSESSLKEERDKLSREKDKCSVSLRGAEREKENLKSEISKKASENSELSTKLEEAKKELEELKKAIAAKEAAEKENKETSPKPADAGGNAVGGHLDESAKGGHGRNYETDGGSVKGKPLGNIETGGGASKAVEQSQAEQAPAPVPNIVEGGQNGMFRKTVEGVLKKSLENELDKKDDMPAQVGQPPQHPGDRVKLAVAVDEQQEQEHVVAKPIVRGGDYEDKLDVEKGIGDDIQPA</sequence>
<evidence type="ECO:0000313" key="4">
    <source>
        <dbReference type="WBParaSite" id="HCON_00006820-00001"/>
    </source>
</evidence>
<keyword evidence="3" id="KW-1185">Reference proteome</keyword>
<dbReference type="OMA" id="HVVAKPI"/>
<accession>A0A7I4XSW9</accession>
<dbReference type="OrthoDB" id="5873150at2759"/>
<keyword evidence="2" id="KW-1133">Transmembrane helix</keyword>
<feature type="compositionally biased region" description="Basic and acidic residues" evidence="1">
    <location>
        <begin position="149"/>
        <end position="159"/>
    </location>
</feature>
<dbReference type="AlphaFoldDB" id="A0A7I4XSW9"/>
<protein>
    <submittedName>
        <fullName evidence="4">Uncharacterized protein</fullName>
    </submittedName>
</protein>
<feature type="compositionally biased region" description="Basic and acidic residues" evidence="1">
    <location>
        <begin position="173"/>
        <end position="187"/>
    </location>
</feature>
<feature type="transmembrane region" description="Helical" evidence="2">
    <location>
        <begin position="21"/>
        <end position="39"/>
    </location>
</feature>
<dbReference type="Proteomes" id="UP000025227">
    <property type="component" value="Unplaced"/>
</dbReference>
<keyword evidence="2" id="KW-0812">Transmembrane</keyword>
<evidence type="ECO:0000256" key="2">
    <source>
        <dbReference type="SAM" id="Phobius"/>
    </source>
</evidence>
<dbReference type="WBParaSite" id="HCON_00006820-00001">
    <property type="protein sequence ID" value="HCON_00006820-00001"/>
    <property type="gene ID" value="HCON_00006820"/>
</dbReference>
<feature type="region of interest" description="Disordered" evidence="1">
    <location>
        <begin position="81"/>
        <end position="130"/>
    </location>
</feature>